<evidence type="ECO:0000256" key="2">
    <source>
        <dbReference type="ARBA" id="ARBA00022692"/>
    </source>
</evidence>
<keyword evidence="3 5" id="KW-1133">Transmembrane helix</keyword>
<feature type="transmembrane region" description="Helical" evidence="5">
    <location>
        <begin position="256"/>
        <end position="275"/>
    </location>
</feature>
<keyword evidence="4 5" id="KW-0472">Membrane</keyword>
<proteinExistence type="predicted"/>
<evidence type="ECO:0000313" key="6">
    <source>
        <dbReference type="EMBL" id="MSE20903.1"/>
    </source>
</evidence>
<dbReference type="Pfam" id="PF02361">
    <property type="entry name" value="CbiQ"/>
    <property type="match status" value="1"/>
</dbReference>
<feature type="transmembrane region" description="Helical" evidence="5">
    <location>
        <begin position="76"/>
        <end position="95"/>
    </location>
</feature>
<dbReference type="GO" id="GO:0005886">
    <property type="term" value="C:plasma membrane"/>
    <property type="evidence" value="ECO:0007669"/>
    <property type="project" value="TreeGrafter"/>
</dbReference>
<dbReference type="PANTHER" id="PTHR33514:SF1">
    <property type="entry name" value="ABC TRANSPORTER PERMEASE"/>
    <property type="match status" value="1"/>
</dbReference>
<dbReference type="CDD" id="cd16914">
    <property type="entry name" value="EcfT"/>
    <property type="match status" value="1"/>
</dbReference>
<gene>
    <name evidence="6" type="ORF">GKC44_06500</name>
</gene>
<accession>A0A844EM70</accession>
<sequence>MKGATAMVNQQASYDIAETQKGRWVTRLTGMTKILVLLSLSVIGMVSYDTWYLVALTIFAILFYQSAHLKWHQVRGLLYAIAAFTALNLILVYVFNPNYGSQIYGTSHVIAGSGYFILTWEELFYLLNMLLKYVFIVPLIFAFLYTTNPSELASSMNRIGFSYKISYAVELSLRYIPDVIRDFKQISLAQQARGLEMSKKAGVWNRLKRSTQILIPLVFSSMDKIEVTTRAMKLRRFGTQKKRTWYMYQRLSKLDYLILTVTTLLIIIGIGLFWVDGSRFYNPFK</sequence>
<dbReference type="AlphaFoldDB" id="A0A844EM70"/>
<organism evidence="6 7">
    <name type="scientific">Lentilactobacillus parabuchneri</name>
    <dbReference type="NCBI Taxonomy" id="152331"/>
    <lineage>
        <taxon>Bacteria</taxon>
        <taxon>Bacillati</taxon>
        <taxon>Bacillota</taxon>
        <taxon>Bacilli</taxon>
        <taxon>Lactobacillales</taxon>
        <taxon>Lactobacillaceae</taxon>
        <taxon>Lentilactobacillus</taxon>
    </lineage>
</organism>
<reference evidence="6 7" key="1">
    <citation type="submission" date="2019-11" db="EMBL/GenBank/DDBJ databases">
        <title>Draft Genome Sequence of Plant Growth-Promoting Rhizosphere-Associated Bacteria.</title>
        <authorList>
            <person name="Vasilyev I.Y."/>
            <person name="Radchenko V."/>
            <person name="Ilnitskaya E.V."/>
        </authorList>
    </citation>
    <scope>NUCLEOTIDE SEQUENCE [LARGE SCALE GENOMIC DNA]</scope>
    <source>
        <strain evidence="6 7">VRA_07sq_f</strain>
    </source>
</reference>
<protein>
    <submittedName>
        <fullName evidence="6">Energy-coupling factor transporter transmembrane protein EcfT</fullName>
    </submittedName>
</protein>
<dbReference type="OrthoDB" id="8635523at2"/>
<dbReference type="PANTHER" id="PTHR33514">
    <property type="entry name" value="PROTEIN ABCI12, CHLOROPLASTIC"/>
    <property type="match status" value="1"/>
</dbReference>
<evidence type="ECO:0000256" key="5">
    <source>
        <dbReference type="SAM" id="Phobius"/>
    </source>
</evidence>
<dbReference type="InterPro" id="IPR003339">
    <property type="entry name" value="ABC/ECF_trnsptr_transmembrane"/>
</dbReference>
<name>A0A844EM70_9LACO</name>
<evidence type="ECO:0000256" key="4">
    <source>
        <dbReference type="ARBA" id="ARBA00023136"/>
    </source>
</evidence>
<dbReference type="EMBL" id="WKKY01000194">
    <property type="protein sequence ID" value="MSE20903.1"/>
    <property type="molecule type" value="Genomic_DNA"/>
</dbReference>
<evidence type="ECO:0000313" key="7">
    <source>
        <dbReference type="Proteomes" id="UP000491237"/>
    </source>
</evidence>
<keyword evidence="2 5" id="KW-0812">Transmembrane</keyword>
<evidence type="ECO:0000256" key="1">
    <source>
        <dbReference type="ARBA" id="ARBA00004141"/>
    </source>
</evidence>
<feature type="transmembrane region" description="Helical" evidence="5">
    <location>
        <begin position="34"/>
        <end position="64"/>
    </location>
</feature>
<evidence type="ECO:0000256" key="3">
    <source>
        <dbReference type="ARBA" id="ARBA00022989"/>
    </source>
</evidence>
<comment type="caution">
    <text evidence="6">The sequence shown here is derived from an EMBL/GenBank/DDBJ whole genome shotgun (WGS) entry which is preliminary data.</text>
</comment>
<feature type="transmembrane region" description="Helical" evidence="5">
    <location>
        <begin position="123"/>
        <end position="146"/>
    </location>
</feature>
<dbReference type="Proteomes" id="UP000491237">
    <property type="component" value="Unassembled WGS sequence"/>
</dbReference>
<comment type="subcellular location">
    <subcellularLocation>
        <location evidence="1">Membrane</location>
        <topology evidence="1">Multi-pass membrane protein</topology>
    </subcellularLocation>
</comment>